<organism evidence="1 2">
    <name type="scientific">Melastoma candidum</name>
    <dbReference type="NCBI Taxonomy" id="119954"/>
    <lineage>
        <taxon>Eukaryota</taxon>
        <taxon>Viridiplantae</taxon>
        <taxon>Streptophyta</taxon>
        <taxon>Embryophyta</taxon>
        <taxon>Tracheophyta</taxon>
        <taxon>Spermatophyta</taxon>
        <taxon>Magnoliopsida</taxon>
        <taxon>eudicotyledons</taxon>
        <taxon>Gunneridae</taxon>
        <taxon>Pentapetalae</taxon>
        <taxon>rosids</taxon>
        <taxon>malvids</taxon>
        <taxon>Myrtales</taxon>
        <taxon>Melastomataceae</taxon>
        <taxon>Melastomatoideae</taxon>
        <taxon>Melastomateae</taxon>
        <taxon>Melastoma</taxon>
    </lineage>
</organism>
<protein>
    <submittedName>
        <fullName evidence="1">Uncharacterized protein</fullName>
    </submittedName>
</protein>
<accession>A0ACB9R050</accession>
<comment type="caution">
    <text evidence="1">The sequence shown here is derived from an EMBL/GenBank/DDBJ whole genome shotgun (WGS) entry which is preliminary data.</text>
</comment>
<name>A0ACB9R050_9MYRT</name>
<keyword evidence="2" id="KW-1185">Reference proteome</keyword>
<dbReference type="Proteomes" id="UP001057402">
    <property type="component" value="Chromosome 4"/>
</dbReference>
<gene>
    <name evidence="1" type="ORF">MLD38_010362</name>
</gene>
<sequence length="105" mass="11302">MGDIGRTAGLTVVDVNVLELEVGIAGVLASVIDAVLLTDDLPILGPDLVAALAALDMEDFSHLRGASSEKRWVLDRKSWVCRFFLSWWEGEEGKTAKAGGKGCWD</sequence>
<proteinExistence type="predicted"/>
<evidence type="ECO:0000313" key="1">
    <source>
        <dbReference type="EMBL" id="KAI4372080.1"/>
    </source>
</evidence>
<reference evidence="2" key="1">
    <citation type="journal article" date="2023" name="Front. Plant Sci.">
        <title>Chromosomal-level genome assembly of Melastoma candidum provides insights into trichome evolution.</title>
        <authorList>
            <person name="Zhong Y."/>
            <person name="Wu W."/>
            <person name="Sun C."/>
            <person name="Zou P."/>
            <person name="Liu Y."/>
            <person name="Dai S."/>
            <person name="Zhou R."/>
        </authorList>
    </citation>
    <scope>NUCLEOTIDE SEQUENCE [LARGE SCALE GENOMIC DNA]</scope>
</reference>
<dbReference type="EMBL" id="CM042883">
    <property type="protein sequence ID" value="KAI4372080.1"/>
    <property type="molecule type" value="Genomic_DNA"/>
</dbReference>
<evidence type="ECO:0000313" key="2">
    <source>
        <dbReference type="Proteomes" id="UP001057402"/>
    </source>
</evidence>